<proteinExistence type="predicted"/>
<evidence type="ECO:0000313" key="2">
    <source>
        <dbReference type="EMBL" id="UYG17476.1"/>
    </source>
</evidence>
<evidence type="ECO:0000256" key="1">
    <source>
        <dbReference type="SAM" id="Phobius"/>
    </source>
</evidence>
<sequence length="160" mass="17316">MTTVGLVPASIPTRAWLRPALMALGGLVIAAVLILIHQWVAGVVLIAFALFMGYWTSPIRGGQHVPFHEAMARRGPDHAIILWAPGDPLSARMQTAIRGERPDVSWVNVYQDPAADEFLLTSGGHGALPLVIIGDEILRRATVGQYLDARAEASEQPHRS</sequence>
<gene>
    <name evidence="2" type="ORF">BRM3_03340</name>
</gene>
<dbReference type="EMBL" id="CP107020">
    <property type="protein sequence ID" value="UYG17476.1"/>
    <property type="molecule type" value="Genomic_DNA"/>
</dbReference>
<keyword evidence="3" id="KW-1185">Reference proteome</keyword>
<feature type="transmembrane region" description="Helical" evidence="1">
    <location>
        <begin position="20"/>
        <end position="51"/>
    </location>
</feature>
<reference evidence="2" key="1">
    <citation type="submission" date="2022-10" db="EMBL/GenBank/DDBJ databases">
        <title>Whole-Genome Sequencing of Brachybacterium huguangmaarense BRM-3, Isolated from Betula schmidtii.</title>
        <authorList>
            <person name="Haam D."/>
        </authorList>
    </citation>
    <scope>NUCLEOTIDE SEQUENCE</scope>
    <source>
        <strain evidence="2">BRM-3</strain>
    </source>
</reference>
<keyword evidence="1" id="KW-0812">Transmembrane</keyword>
<dbReference type="RefSeq" id="WP_263594685.1">
    <property type="nucleotide sequence ID" value="NZ_CP107020.1"/>
</dbReference>
<keyword evidence="1" id="KW-0472">Membrane</keyword>
<name>A0ABY6G4B9_9MICO</name>
<keyword evidence="1" id="KW-1133">Transmembrane helix</keyword>
<evidence type="ECO:0000313" key="3">
    <source>
        <dbReference type="Proteomes" id="UP001164305"/>
    </source>
</evidence>
<accession>A0ABY6G4B9</accession>
<dbReference type="Proteomes" id="UP001164305">
    <property type="component" value="Chromosome"/>
</dbReference>
<protein>
    <submittedName>
        <fullName evidence="2">Uncharacterized protein</fullName>
    </submittedName>
</protein>
<organism evidence="2 3">
    <name type="scientific">Brachybacterium huguangmaarense</name>
    <dbReference type="NCBI Taxonomy" id="1652028"/>
    <lineage>
        <taxon>Bacteria</taxon>
        <taxon>Bacillati</taxon>
        <taxon>Actinomycetota</taxon>
        <taxon>Actinomycetes</taxon>
        <taxon>Micrococcales</taxon>
        <taxon>Dermabacteraceae</taxon>
        <taxon>Brachybacterium</taxon>
    </lineage>
</organism>